<evidence type="ECO:0000256" key="5">
    <source>
        <dbReference type="ARBA" id="ARBA00023004"/>
    </source>
</evidence>
<sequence length="479" mass="51458">MKKFLVGAAALLAAGYLGLTGIAWYHDTLYTESTADQPAASPAAAQVRNILDRNACYYCHSTKAVLPAYASLPGIQQLSRYDIETGQRYFRLDAVFNALHNGSPPPQADLAKLERVATNDTMPPMRFRMVHWRTGLNPNDQQTLLTWISHERKRWYVTPGVAAAFENDPVQPLPHALPTDPRKVALGAQLFHDPRLSVDNTISCASCHSLATGGVDNRKRSLGVGGQLGGVNAPTVFNAALNHTQFWDGRAATLQDQAGGPPLNPVEMASTSWDQIVGKLNADAPFAHAFVQVYPDGLSGANITNAIAEYEKTLLTPGRFDAWLRGNTEALSGEEVRGYNLFKSVGCASCHVGANLGGQSFERMGRAGDYFAARGDALTEADNGRANVTHDPLDRQSFKVPGLRNVALTAPYFHDGSVTDLREAVRKMARYQLGVTLSEVDVDALTAFLKSLNGTYTPATTPTSAPTAPASSPALAAPP</sequence>
<dbReference type="GO" id="GO:0020037">
    <property type="term" value="F:heme binding"/>
    <property type="evidence" value="ECO:0007669"/>
    <property type="project" value="InterPro"/>
</dbReference>
<feature type="domain" description="Cytochrome c" evidence="8">
    <location>
        <begin position="182"/>
        <end position="284"/>
    </location>
</feature>
<dbReference type="GO" id="GO:0004130">
    <property type="term" value="F:cytochrome-c peroxidase activity"/>
    <property type="evidence" value="ECO:0007669"/>
    <property type="project" value="TreeGrafter"/>
</dbReference>
<feature type="domain" description="Cytochrome c" evidence="8">
    <location>
        <begin position="333"/>
        <end position="453"/>
    </location>
</feature>
<organism evidence="9 10">
    <name type="scientific">Paraburkholderia caffeinitolerans</name>
    <dbReference type="NCBI Taxonomy" id="1723730"/>
    <lineage>
        <taxon>Bacteria</taxon>
        <taxon>Pseudomonadati</taxon>
        <taxon>Pseudomonadota</taxon>
        <taxon>Betaproteobacteria</taxon>
        <taxon>Burkholderiales</taxon>
        <taxon>Burkholderiaceae</taxon>
        <taxon>Paraburkholderia</taxon>
    </lineage>
</organism>
<dbReference type="Pfam" id="PF14376">
    <property type="entry name" value="Haem_bd"/>
    <property type="match status" value="1"/>
</dbReference>
<evidence type="ECO:0000259" key="8">
    <source>
        <dbReference type="PROSITE" id="PS51007"/>
    </source>
</evidence>
<dbReference type="PANTHER" id="PTHR30600">
    <property type="entry name" value="CYTOCHROME C PEROXIDASE-RELATED"/>
    <property type="match status" value="1"/>
</dbReference>
<protein>
    <recommendedName>
        <fullName evidence="8">Cytochrome c domain-containing protein</fullName>
    </recommendedName>
</protein>
<dbReference type="SMART" id="SM01235">
    <property type="entry name" value="Haem_bd"/>
    <property type="match status" value="1"/>
</dbReference>
<feature type="region of interest" description="Disordered" evidence="7">
    <location>
        <begin position="456"/>
        <end position="479"/>
    </location>
</feature>
<dbReference type="PROSITE" id="PS51007">
    <property type="entry name" value="CYTC"/>
    <property type="match status" value="2"/>
</dbReference>
<evidence type="ECO:0000256" key="2">
    <source>
        <dbReference type="ARBA" id="ARBA00022617"/>
    </source>
</evidence>
<dbReference type="EMBL" id="CADIKL010000032">
    <property type="protein sequence ID" value="CAB3800629.1"/>
    <property type="molecule type" value="Genomic_DNA"/>
</dbReference>
<dbReference type="GO" id="GO:0009055">
    <property type="term" value="F:electron transfer activity"/>
    <property type="evidence" value="ECO:0007669"/>
    <property type="project" value="InterPro"/>
</dbReference>
<dbReference type="InterPro" id="IPR051395">
    <property type="entry name" value="Cytochrome_c_Peroxidase/MauG"/>
</dbReference>
<dbReference type="GO" id="GO:0030313">
    <property type="term" value="C:cell envelope"/>
    <property type="evidence" value="ECO:0007669"/>
    <property type="project" value="UniProtKB-SubCell"/>
</dbReference>
<dbReference type="GO" id="GO:0046872">
    <property type="term" value="F:metal ion binding"/>
    <property type="evidence" value="ECO:0007669"/>
    <property type="project" value="UniProtKB-KW"/>
</dbReference>
<name>A0A6J5GKP8_9BURK</name>
<keyword evidence="5 6" id="KW-0408">Iron</keyword>
<evidence type="ECO:0000256" key="4">
    <source>
        <dbReference type="ARBA" id="ARBA00023002"/>
    </source>
</evidence>
<reference evidence="9 10" key="1">
    <citation type="submission" date="2020-04" db="EMBL/GenBank/DDBJ databases">
        <authorList>
            <person name="De Canck E."/>
        </authorList>
    </citation>
    <scope>NUCLEOTIDE SEQUENCE [LARGE SCALE GENOMIC DNA]</scope>
    <source>
        <strain evidence="9 10">LMG 28688</strain>
    </source>
</reference>
<dbReference type="InterPro" id="IPR009056">
    <property type="entry name" value="Cyt_c-like_dom"/>
</dbReference>
<accession>A0A6J5GKP8</accession>
<evidence type="ECO:0000256" key="1">
    <source>
        <dbReference type="ARBA" id="ARBA00004196"/>
    </source>
</evidence>
<dbReference type="InterPro" id="IPR004852">
    <property type="entry name" value="Di-haem_cyt_c_peroxidsae"/>
</dbReference>
<feature type="compositionally biased region" description="Low complexity" evidence="7">
    <location>
        <begin position="457"/>
        <end position="479"/>
    </location>
</feature>
<evidence type="ECO:0000256" key="7">
    <source>
        <dbReference type="SAM" id="MobiDB-lite"/>
    </source>
</evidence>
<gene>
    <name evidence="9" type="ORF">LMG28688_05205</name>
</gene>
<keyword evidence="2 6" id="KW-0349">Heme</keyword>
<dbReference type="Pfam" id="PF03150">
    <property type="entry name" value="CCP_MauG"/>
    <property type="match status" value="1"/>
</dbReference>
<dbReference type="PANTHER" id="PTHR30600:SF7">
    <property type="entry name" value="CYTOCHROME C PEROXIDASE-RELATED"/>
    <property type="match status" value="1"/>
</dbReference>
<dbReference type="Proteomes" id="UP000494119">
    <property type="component" value="Unassembled WGS sequence"/>
</dbReference>
<keyword evidence="3 6" id="KW-0479">Metal-binding</keyword>
<dbReference type="RefSeq" id="WP_129562002.1">
    <property type="nucleotide sequence ID" value="NZ_CADIKL010000032.1"/>
</dbReference>
<dbReference type="AlphaFoldDB" id="A0A6J5GKP8"/>
<dbReference type="Gene3D" id="1.10.760.10">
    <property type="entry name" value="Cytochrome c-like domain"/>
    <property type="match status" value="2"/>
</dbReference>
<keyword evidence="10" id="KW-1185">Reference proteome</keyword>
<evidence type="ECO:0000256" key="6">
    <source>
        <dbReference type="PROSITE-ProRule" id="PRU00433"/>
    </source>
</evidence>
<evidence type="ECO:0000256" key="3">
    <source>
        <dbReference type="ARBA" id="ARBA00022723"/>
    </source>
</evidence>
<evidence type="ECO:0000313" key="10">
    <source>
        <dbReference type="Proteomes" id="UP000494119"/>
    </source>
</evidence>
<comment type="subcellular location">
    <subcellularLocation>
        <location evidence="1">Cell envelope</location>
    </subcellularLocation>
</comment>
<keyword evidence="4" id="KW-0560">Oxidoreductase</keyword>
<proteinExistence type="predicted"/>
<dbReference type="InterPro" id="IPR036909">
    <property type="entry name" value="Cyt_c-like_dom_sf"/>
</dbReference>
<evidence type="ECO:0000313" key="9">
    <source>
        <dbReference type="EMBL" id="CAB3800629.1"/>
    </source>
</evidence>
<dbReference type="InterPro" id="IPR025992">
    <property type="entry name" value="Haem-bd"/>
</dbReference>
<dbReference type="SUPFAM" id="SSF46626">
    <property type="entry name" value="Cytochrome c"/>
    <property type="match status" value="2"/>
</dbReference>